<dbReference type="GO" id="GO:0004190">
    <property type="term" value="F:aspartic-type endopeptidase activity"/>
    <property type="evidence" value="ECO:0007669"/>
    <property type="project" value="UniProtKB-KW"/>
</dbReference>
<comment type="similarity">
    <text evidence="1">Belongs to the peptidase A1 family.</text>
</comment>
<feature type="domain" description="Peptidase A1" evidence="7">
    <location>
        <begin position="101"/>
        <end position="442"/>
    </location>
</feature>
<dbReference type="OMA" id="NTWIRNS"/>
<dbReference type="PANTHER" id="PTHR47967:SF23">
    <property type="entry name" value="OS04G0448300 PROTEIN"/>
    <property type="match status" value="1"/>
</dbReference>
<keyword evidence="6" id="KW-0732">Signal</keyword>
<dbReference type="InterPro" id="IPR021109">
    <property type="entry name" value="Peptidase_aspartic_dom_sf"/>
</dbReference>
<dbReference type="GO" id="GO:0005576">
    <property type="term" value="C:extracellular region"/>
    <property type="evidence" value="ECO:0007669"/>
    <property type="project" value="TreeGrafter"/>
</dbReference>
<dbReference type="InterPro" id="IPR032861">
    <property type="entry name" value="TAXi_N"/>
</dbReference>
<sequence>MFFSIIFLIINLINSLDQCFTSSLYPPAEPPFNPPGNGVIMFSASLIHRSSPESPFYDPNYTREKHIQEGVRTSVARSRYFSQLNTLTKDYVAAPVSGWNLLMKYTMGTPAFNSYGIFDTGSSFTWVQCRPCVHCYKQGNYPIFNPQNSSTYRQIQCKDQEYCSMAPGHSCGSSTTEDPDFPFCVYHASYMDRSSRGVVSTETLTLSAENTSRTLSNMVFGCGHDNHDKSHSPGIVGVGNNTASLIRQLTVSHFSHYVFANGTHIRGVAHFGPGAFTSDVGMTTPLLPNDYGLYYLNLTGISVDGTEVNLPDGIFEKSIDKNGTEVGFIIDSGASYTMLRAEAFDILVSVIMDFMSEQTPESTEHFELCYRDISDAPEVVFHFNGLDYMLCDANLWIRHSGLYCLAMIRLKEREGKVSLLGFHQQRNVHIGYDLENNLLSLIYSGACPDDAADFLQG</sequence>
<evidence type="ECO:0000313" key="9">
    <source>
        <dbReference type="Proteomes" id="UP000596660"/>
    </source>
</evidence>
<dbReference type="EnsemblPlants" id="AUR62001655-RA">
    <property type="protein sequence ID" value="AUR62001655-RA:cds"/>
    <property type="gene ID" value="AUR62001655"/>
</dbReference>
<accession>A0A803KRJ8</accession>
<dbReference type="InterPro" id="IPR034161">
    <property type="entry name" value="Pepsin-like_plant"/>
</dbReference>
<dbReference type="Pfam" id="PF14541">
    <property type="entry name" value="TAXi_C"/>
    <property type="match status" value="1"/>
</dbReference>
<dbReference type="InterPro" id="IPR051708">
    <property type="entry name" value="Plant_Aspart_Prot_A1"/>
</dbReference>
<dbReference type="CDD" id="cd05476">
    <property type="entry name" value="pepsin_A_like_plant"/>
    <property type="match status" value="1"/>
</dbReference>
<evidence type="ECO:0000256" key="6">
    <source>
        <dbReference type="SAM" id="SignalP"/>
    </source>
</evidence>
<dbReference type="SUPFAM" id="SSF50630">
    <property type="entry name" value="Acid proteases"/>
    <property type="match status" value="1"/>
</dbReference>
<dbReference type="PROSITE" id="PS51767">
    <property type="entry name" value="PEPTIDASE_A1"/>
    <property type="match status" value="1"/>
</dbReference>
<dbReference type="PANTHER" id="PTHR47967">
    <property type="entry name" value="OS07G0603500 PROTEIN-RELATED"/>
    <property type="match status" value="1"/>
</dbReference>
<organism evidence="8 9">
    <name type="scientific">Chenopodium quinoa</name>
    <name type="common">Quinoa</name>
    <dbReference type="NCBI Taxonomy" id="63459"/>
    <lineage>
        <taxon>Eukaryota</taxon>
        <taxon>Viridiplantae</taxon>
        <taxon>Streptophyta</taxon>
        <taxon>Embryophyta</taxon>
        <taxon>Tracheophyta</taxon>
        <taxon>Spermatophyta</taxon>
        <taxon>Magnoliopsida</taxon>
        <taxon>eudicotyledons</taxon>
        <taxon>Gunneridae</taxon>
        <taxon>Pentapetalae</taxon>
        <taxon>Caryophyllales</taxon>
        <taxon>Chenopodiaceae</taxon>
        <taxon>Chenopodioideae</taxon>
        <taxon>Atripliceae</taxon>
        <taxon>Chenopodium</taxon>
    </lineage>
</organism>
<dbReference type="InterPro" id="IPR001969">
    <property type="entry name" value="Aspartic_peptidase_AS"/>
</dbReference>
<name>A0A803KRJ8_CHEQI</name>
<reference evidence="8" key="1">
    <citation type="journal article" date="2017" name="Nature">
        <title>The genome of Chenopodium quinoa.</title>
        <authorList>
            <person name="Jarvis D.E."/>
            <person name="Ho Y.S."/>
            <person name="Lightfoot D.J."/>
            <person name="Schmoeckel S.M."/>
            <person name="Li B."/>
            <person name="Borm T.J.A."/>
            <person name="Ohyanagi H."/>
            <person name="Mineta K."/>
            <person name="Michell C.T."/>
            <person name="Saber N."/>
            <person name="Kharbatia N.M."/>
            <person name="Rupper R.R."/>
            <person name="Sharp A.R."/>
            <person name="Dally N."/>
            <person name="Boughton B.A."/>
            <person name="Woo Y.H."/>
            <person name="Gao G."/>
            <person name="Schijlen E.G.W.M."/>
            <person name="Guo X."/>
            <person name="Momin A.A."/>
            <person name="Negrao S."/>
            <person name="Al-Babili S."/>
            <person name="Gehring C."/>
            <person name="Roessner U."/>
            <person name="Jung C."/>
            <person name="Murphy K."/>
            <person name="Arold S.T."/>
            <person name="Gojobori T."/>
            <person name="van der Linden C.G."/>
            <person name="van Loo E.N."/>
            <person name="Jellen E.N."/>
            <person name="Maughan P.J."/>
            <person name="Tester M."/>
        </authorList>
    </citation>
    <scope>NUCLEOTIDE SEQUENCE [LARGE SCALE GENOMIC DNA]</scope>
    <source>
        <strain evidence="8">cv. PI 614886</strain>
    </source>
</reference>
<evidence type="ECO:0000256" key="3">
    <source>
        <dbReference type="ARBA" id="ARBA00022750"/>
    </source>
</evidence>
<keyword evidence="5" id="KW-0325">Glycoprotein</keyword>
<evidence type="ECO:0000256" key="1">
    <source>
        <dbReference type="ARBA" id="ARBA00007447"/>
    </source>
</evidence>
<dbReference type="AlphaFoldDB" id="A0A803KRJ8"/>
<dbReference type="Gramene" id="AUR62001655-RA">
    <property type="protein sequence ID" value="AUR62001655-RA:cds"/>
    <property type="gene ID" value="AUR62001655"/>
</dbReference>
<keyword evidence="4" id="KW-0378">Hydrolase</keyword>
<dbReference type="Gene3D" id="2.40.70.10">
    <property type="entry name" value="Acid Proteases"/>
    <property type="match status" value="2"/>
</dbReference>
<dbReference type="InterPro" id="IPR033121">
    <property type="entry name" value="PEPTIDASE_A1"/>
</dbReference>
<feature type="chain" id="PRO_5030537630" description="Peptidase A1 domain-containing protein" evidence="6">
    <location>
        <begin position="16"/>
        <end position="457"/>
    </location>
</feature>
<dbReference type="GO" id="GO:0006508">
    <property type="term" value="P:proteolysis"/>
    <property type="evidence" value="ECO:0007669"/>
    <property type="project" value="UniProtKB-KW"/>
</dbReference>
<dbReference type="SMR" id="A0A803KRJ8"/>
<evidence type="ECO:0000256" key="4">
    <source>
        <dbReference type="ARBA" id="ARBA00022801"/>
    </source>
</evidence>
<keyword evidence="2" id="KW-0645">Protease</keyword>
<dbReference type="InterPro" id="IPR032799">
    <property type="entry name" value="TAXi_C"/>
</dbReference>
<evidence type="ECO:0000259" key="7">
    <source>
        <dbReference type="PROSITE" id="PS51767"/>
    </source>
</evidence>
<protein>
    <recommendedName>
        <fullName evidence="7">Peptidase A1 domain-containing protein</fullName>
    </recommendedName>
</protein>
<feature type="signal peptide" evidence="6">
    <location>
        <begin position="1"/>
        <end position="15"/>
    </location>
</feature>
<evidence type="ECO:0000256" key="2">
    <source>
        <dbReference type="ARBA" id="ARBA00022670"/>
    </source>
</evidence>
<proteinExistence type="inferred from homology"/>
<evidence type="ECO:0000256" key="5">
    <source>
        <dbReference type="ARBA" id="ARBA00023180"/>
    </source>
</evidence>
<dbReference type="PROSITE" id="PS00141">
    <property type="entry name" value="ASP_PROTEASE"/>
    <property type="match status" value="1"/>
</dbReference>
<dbReference type="Pfam" id="PF14543">
    <property type="entry name" value="TAXi_N"/>
    <property type="match status" value="1"/>
</dbReference>
<dbReference type="Proteomes" id="UP000596660">
    <property type="component" value="Unplaced"/>
</dbReference>
<evidence type="ECO:0000313" key="8">
    <source>
        <dbReference type="EnsemblPlants" id="AUR62001655-RA:cds"/>
    </source>
</evidence>
<reference evidence="8" key="2">
    <citation type="submission" date="2021-03" db="UniProtKB">
        <authorList>
            <consortium name="EnsemblPlants"/>
        </authorList>
    </citation>
    <scope>IDENTIFICATION</scope>
</reference>
<keyword evidence="9" id="KW-1185">Reference proteome</keyword>
<keyword evidence="3" id="KW-0064">Aspartyl protease</keyword>